<feature type="domain" description="ATPase AAA-type core" evidence="3">
    <location>
        <begin position="87"/>
        <end position="149"/>
    </location>
</feature>
<evidence type="ECO:0000259" key="3">
    <source>
        <dbReference type="Pfam" id="PF07724"/>
    </source>
</evidence>
<dbReference type="GO" id="GO:0016887">
    <property type="term" value="F:ATP hydrolysis activity"/>
    <property type="evidence" value="ECO:0007669"/>
    <property type="project" value="InterPro"/>
</dbReference>
<dbReference type="SUPFAM" id="SSF52540">
    <property type="entry name" value="P-loop containing nucleoside triphosphate hydrolases"/>
    <property type="match status" value="1"/>
</dbReference>
<reference evidence="6 7" key="1">
    <citation type="submission" date="2018-07" db="EMBL/GenBank/DDBJ databases">
        <title>Genome sequencing of oomycete isolates from Chile give support for New Zealand origin for Phytophthora kernoviae and make available the first Nothophytophthora sp. genome.</title>
        <authorList>
            <person name="Studholme D.J."/>
            <person name="Sanfuentes E."/>
            <person name="Panda P."/>
            <person name="Hill R."/>
            <person name="Sambles C."/>
            <person name="Grant M."/>
            <person name="Williams N.M."/>
            <person name="Mcdougal R.L."/>
        </authorList>
    </citation>
    <scope>NUCLEOTIDE SEQUENCE [LARGE SCALE GENOMIC DNA]</scope>
    <source>
        <strain evidence="4">Chile6</strain>
        <strain evidence="5">Chile7</strain>
    </source>
</reference>
<dbReference type="GO" id="GO:0005524">
    <property type="term" value="F:ATP binding"/>
    <property type="evidence" value="ECO:0007669"/>
    <property type="project" value="UniProtKB-KW"/>
</dbReference>
<dbReference type="EMBL" id="MBDO02000986">
    <property type="protein sequence ID" value="RLN51234.1"/>
    <property type="molecule type" value="Genomic_DNA"/>
</dbReference>
<gene>
    <name evidence="5" type="ORF">BBJ29_009725</name>
    <name evidence="4" type="ORF">BBP00_00009924</name>
</gene>
<dbReference type="GO" id="GO:0005737">
    <property type="term" value="C:cytoplasm"/>
    <property type="evidence" value="ECO:0007669"/>
    <property type="project" value="TreeGrafter"/>
</dbReference>
<dbReference type="CDD" id="cd19499">
    <property type="entry name" value="RecA-like_ClpB_Hsp104-like"/>
    <property type="match status" value="1"/>
</dbReference>
<dbReference type="Pfam" id="PF07724">
    <property type="entry name" value="AAA_2"/>
    <property type="match status" value="2"/>
</dbReference>
<evidence type="ECO:0000313" key="4">
    <source>
        <dbReference type="EMBL" id="RLN51234.1"/>
    </source>
</evidence>
<sequence>MGDRLMQLEEHFNKGVAGQGEATKAVCNAVRRSPAGLACSEQPTRSFLFLRPTGDGKTELAKALAYELFDNDKHMIRIDTSEYTLSMRCNPYNVILMDKIEKAHPKVLNTLLQVLDDGRPTDLHGRTGDFANIVIIMTPNIVTPDDQENQDGE</sequence>
<dbReference type="GO" id="GO:0034605">
    <property type="term" value="P:cellular response to heat"/>
    <property type="evidence" value="ECO:0007669"/>
    <property type="project" value="TreeGrafter"/>
</dbReference>
<evidence type="ECO:0000313" key="5">
    <source>
        <dbReference type="EMBL" id="RLN58597.1"/>
    </source>
</evidence>
<dbReference type="InterPro" id="IPR027417">
    <property type="entry name" value="P-loop_NTPase"/>
</dbReference>
<evidence type="ECO:0000256" key="1">
    <source>
        <dbReference type="ARBA" id="ARBA00022741"/>
    </source>
</evidence>
<name>A0A3F2RD64_9STRA</name>
<protein>
    <recommendedName>
        <fullName evidence="3">ATPase AAA-type core domain-containing protein</fullName>
    </recommendedName>
</protein>
<accession>A0A3F2RD64</accession>
<dbReference type="InterPro" id="IPR050130">
    <property type="entry name" value="ClpA_ClpB"/>
</dbReference>
<evidence type="ECO:0000313" key="7">
    <source>
        <dbReference type="Proteomes" id="UP000284657"/>
    </source>
</evidence>
<organism evidence="4 6">
    <name type="scientific">Phytophthora kernoviae</name>
    <dbReference type="NCBI Taxonomy" id="325452"/>
    <lineage>
        <taxon>Eukaryota</taxon>
        <taxon>Sar</taxon>
        <taxon>Stramenopiles</taxon>
        <taxon>Oomycota</taxon>
        <taxon>Peronosporomycetes</taxon>
        <taxon>Peronosporales</taxon>
        <taxon>Peronosporaceae</taxon>
        <taxon>Phytophthora</taxon>
    </lineage>
</organism>
<dbReference type="OrthoDB" id="47330at2759"/>
<keyword evidence="2" id="KW-0067">ATP-binding</keyword>
<dbReference type="Proteomes" id="UP000277300">
    <property type="component" value="Unassembled WGS sequence"/>
</dbReference>
<proteinExistence type="predicted"/>
<dbReference type="AlphaFoldDB" id="A0A3F2RD64"/>
<dbReference type="Proteomes" id="UP000284657">
    <property type="component" value="Unassembled WGS sequence"/>
</dbReference>
<dbReference type="Gene3D" id="3.40.50.300">
    <property type="entry name" value="P-loop containing nucleotide triphosphate hydrolases"/>
    <property type="match status" value="2"/>
</dbReference>
<dbReference type="InterPro" id="IPR003959">
    <property type="entry name" value="ATPase_AAA_core"/>
</dbReference>
<dbReference type="PANTHER" id="PTHR11638">
    <property type="entry name" value="ATP-DEPENDENT CLP PROTEASE"/>
    <property type="match status" value="1"/>
</dbReference>
<evidence type="ECO:0000256" key="2">
    <source>
        <dbReference type="ARBA" id="ARBA00022840"/>
    </source>
</evidence>
<evidence type="ECO:0000313" key="6">
    <source>
        <dbReference type="Proteomes" id="UP000277300"/>
    </source>
</evidence>
<comment type="caution">
    <text evidence="4">The sequence shown here is derived from an EMBL/GenBank/DDBJ whole genome shotgun (WGS) entry which is preliminary data.</text>
</comment>
<dbReference type="PANTHER" id="PTHR11638:SF18">
    <property type="entry name" value="HEAT SHOCK PROTEIN 104"/>
    <property type="match status" value="1"/>
</dbReference>
<keyword evidence="1" id="KW-0547">Nucleotide-binding</keyword>
<dbReference type="EMBL" id="MBAD02001098">
    <property type="protein sequence ID" value="RLN58597.1"/>
    <property type="molecule type" value="Genomic_DNA"/>
</dbReference>
<feature type="domain" description="ATPase AAA-type core" evidence="3">
    <location>
        <begin position="43"/>
        <end position="84"/>
    </location>
</feature>